<accession>A0A7D9LTV4</accession>
<protein>
    <submittedName>
        <fullName evidence="1">Uncharacterized protein</fullName>
    </submittedName>
</protein>
<dbReference type="AlphaFoldDB" id="A0A7D9LTV4"/>
<feature type="non-terminal residue" evidence="1">
    <location>
        <position position="1"/>
    </location>
</feature>
<evidence type="ECO:0000313" key="1">
    <source>
        <dbReference type="EMBL" id="CAB4036404.1"/>
    </source>
</evidence>
<evidence type="ECO:0000313" key="2">
    <source>
        <dbReference type="Proteomes" id="UP001152795"/>
    </source>
</evidence>
<keyword evidence="2" id="KW-1185">Reference proteome</keyword>
<comment type="caution">
    <text evidence="1">The sequence shown here is derived from an EMBL/GenBank/DDBJ whole genome shotgun (WGS) entry which is preliminary data.</text>
</comment>
<gene>
    <name evidence="1" type="ORF">PACLA_8A053025</name>
</gene>
<organism evidence="1 2">
    <name type="scientific">Paramuricea clavata</name>
    <name type="common">Red gorgonian</name>
    <name type="synonym">Violescent sea-whip</name>
    <dbReference type="NCBI Taxonomy" id="317549"/>
    <lineage>
        <taxon>Eukaryota</taxon>
        <taxon>Metazoa</taxon>
        <taxon>Cnidaria</taxon>
        <taxon>Anthozoa</taxon>
        <taxon>Octocorallia</taxon>
        <taxon>Malacalcyonacea</taxon>
        <taxon>Plexauridae</taxon>
        <taxon>Paramuricea</taxon>
    </lineage>
</organism>
<name>A0A7D9LTV4_PARCT</name>
<dbReference type="EMBL" id="CACRXK020022002">
    <property type="protein sequence ID" value="CAB4036404.1"/>
    <property type="molecule type" value="Genomic_DNA"/>
</dbReference>
<reference evidence="1" key="1">
    <citation type="submission" date="2020-04" db="EMBL/GenBank/DDBJ databases">
        <authorList>
            <person name="Alioto T."/>
            <person name="Alioto T."/>
            <person name="Gomez Garrido J."/>
        </authorList>
    </citation>
    <scope>NUCLEOTIDE SEQUENCE</scope>
    <source>
        <strain evidence="1">A484AB</strain>
    </source>
</reference>
<dbReference type="Proteomes" id="UP001152795">
    <property type="component" value="Unassembled WGS sequence"/>
</dbReference>
<sequence>MQRMLDLPTLLTLLISILLLVWLRYWLPCTGECVKIFTEIVEEIATSSTMTDGEQYDKKIKQLLINRVLSKNRTWIKGSSTIAFYYCDHVYNIRYVLTGRLRYKAYGINVYNVGFVNLGANETYRNLMSIPTSFKNDDYFFARSSSLFDTFYTVLRSIIYQKTIEMEWMQNVRDPLLSIDIPLQSRMCDGNVDYAKFDVCEANHLLKMDEQYLDFILTFSRKNIVKLSTDKAMWL</sequence>
<proteinExistence type="predicted"/>